<dbReference type="PANTHER" id="PTHR31313:SF81">
    <property type="entry name" value="TY1 ENHANCER ACTIVATOR"/>
    <property type="match status" value="1"/>
</dbReference>
<dbReference type="InterPro" id="IPR001138">
    <property type="entry name" value="Zn2Cys6_DnaBD"/>
</dbReference>
<keyword evidence="7" id="KW-0539">Nucleus</keyword>
<dbReference type="GO" id="GO:0008270">
    <property type="term" value="F:zinc ion binding"/>
    <property type="evidence" value="ECO:0007669"/>
    <property type="project" value="InterPro"/>
</dbReference>
<evidence type="ECO:0000256" key="4">
    <source>
        <dbReference type="ARBA" id="ARBA00023015"/>
    </source>
</evidence>
<dbReference type="InterPro" id="IPR036864">
    <property type="entry name" value="Zn2-C6_fun-type_DNA-bd_sf"/>
</dbReference>
<organism evidence="10 11">
    <name type="scientific">Maudiozyma humilis</name>
    <name type="common">Sour dough yeast</name>
    <name type="synonym">Kazachstania humilis</name>
    <dbReference type="NCBI Taxonomy" id="51915"/>
    <lineage>
        <taxon>Eukaryota</taxon>
        <taxon>Fungi</taxon>
        <taxon>Dikarya</taxon>
        <taxon>Ascomycota</taxon>
        <taxon>Saccharomycotina</taxon>
        <taxon>Saccharomycetes</taxon>
        <taxon>Saccharomycetales</taxon>
        <taxon>Saccharomycetaceae</taxon>
        <taxon>Maudiozyma</taxon>
    </lineage>
</organism>
<keyword evidence="4" id="KW-0805">Transcription regulation</keyword>
<dbReference type="GO" id="GO:0005634">
    <property type="term" value="C:nucleus"/>
    <property type="evidence" value="ECO:0007669"/>
    <property type="project" value="UniProtKB-SubCell"/>
</dbReference>
<evidence type="ECO:0000256" key="3">
    <source>
        <dbReference type="ARBA" id="ARBA00022833"/>
    </source>
</evidence>
<dbReference type="SMART" id="SM00906">
    <property type="entry name" value="Fungal_trans"/>
    <property type="match status" value="1"/>
</dbReference>
<comment type="subcellular location">
    <subcellularLocation>
        <location evidence="1">Nucleus</location>
    </subcellularLocation>
</comment>
<dbReference type="AlphaFoldDB" id="A0AAV5S5Q6"/>
<evidence type="ECO:0000256" key="8">
    <source>
        <dbReference type="SAM" id="MobiDB-lite"/>
    </source>
</evidence>
<dbReference type="PROSITE" id="PS00463">
    <property type="entry name" value="ZN2_CY6_FUNGAL_1"/>
    <property type="match status" value="1"/>
</dbReference>
<keyword evidence="2" id="KW-0479">Metal-binding</keyword>
<reference evidence="10 11" key="1">
    <citation type="journal article" date="2023" name="Elife">
        <title>Identification of key yeast species and microbe-microbe interactions impacting larval growth of Drosophila in the wild.</title>
        <authorList>
            <person name="Mure A."/>
            <person name="Sugiura Y."/>
            <person name="Maeda R."/>
            <person name="Honda K."/>
            <person name="Sakurai N."/>
            <person name="Takahashi Y."/>
            <person name="Watada M."/>
            <person name="Katoh T."/>
            <person name="Gotoh A."/>
            <person name="Gotoh Y."/>
            <person name="Taniguchi I."/>
            <person name="Nakamura K."/>
            <person name="Hayashi T."/>
            <person name="Katayama T."/>
            <person name="Uemura T."/>
            <person name="Hattori Y."/>
        </authorList>
    </citation>
    <scope>NUCLEOTIDE SEQUENCE [LARGE SCALE GENOMIC DNA]</scope>
    <source>
        <strain evidence="10 11">KH-74</strain>
    </source>
</reference>
<dbReference type="InterPro" id="IPR051615">
    <property type="entry name" value="Transcr_Regulatory_Elem"/>
</dbReference>
<keyword evidence="5" id="KW-0238">DNA-binding</keyword>
<dbReference type="EMBL" id="BTGD01000027">
    <property type="protein sequence ID" value="GMM59219.1"/>
    <property type="molecule type" value="Genomic_DNA"/>
</dbReference>
<comment type="caution">
    <text evidence="10">The sequence shown here is derived from an EMBL/GenBank/DDBJ whole genome shotgun (WGS) entry which is preliminary data.</text>
</comment>
<gene>
    <name evidence="10" type="ORF">DAKH74_058360</name>
</gene>
<dbReference type="PROSITE" id="PS50048">
    <property type="entry name" value="ZN2_CY6_FUNGAL_2"/>
    <property type="match status" value="1"/>
</dbReference>
<name>A0AAV5S5Q6_MAUHU</name>
<evidence type="ECO:0000256" key="1">
    <source>
        <dbReference type="ARBA" id="ARBA00004123"/>
    </source>
</evidence>
<keyword evidence="6" id="KW-0804">Transcription</keyword>
<dbReference type="SMART" id="SM00066">
    <property type="entry name" value="GAL4"/>
    <property type="match status" value="1"/>
</dbReference>
<evidence type="ECO:0000313" key="11">
    <source>
        <dbReference type="Proteomes" id="UP001377567"/>
    </source>
</evidence>
<protein>
    <recommendedName>
        <fullName evidence="9">Zn(2)-C6 fungal-type domain-containing protein</fullName>
    </recommendedName>
</protein>
<feature type="region of interest" description="Disordered" evidence="8">
    <location>
        <begin position="132"/>
        <end position="152"/>
    </location>
</feature>
<dbReference type="CDD" id="cd00067">
    <property type="entry name" value="GAL4"/>
    <property type="match status" value="1"/>
</dbReference>
<dbReference type="Proteomes" id="UP001377567">
    <property type="component" value="Unassembled WGS sequence"/>
</dbReference>
<feature type="domain" description="Zn(2)-C6 fungal-type" evidence="9">
    <location>
        <begin position="9"/>
        <end position="38"/>
    </location>
</feature>
<dbReference type="Pfam" id="PF00172">
    <property type="entry name" value="Zn_clus"/>
    <property type="match status" value="1"/>
</dbReference>
<evidence type="ECO:0000256" key="6">
    <source>
        <dbReference type="ARBA" id="ARBA00023163"/>
    </source>
</evidence>
<keyword evidence="3" id="KW-0862">Zinc</keyword>
<sequence>MSKPARRNSCLLCKQRKVRCDMNDPCANCKRKGAVCQYPVKDNRSVRFTVSKMEKTQTRLRELETLLGKIRDSPTASSEVIALIDQGNIASDPVGGDYYQTNENFSVIAVPESDGENSTIFGPISVFKKYSRHGGSSGGSSEVSPNNTSRESEQRVVINDISYYNFVQFPKTSFDSDLYDSISSFFKWQYTSNYMFIHRESFLFHFLQHDFDNSFVSEELIYAIAALGARFSSKRILQLKAGAYYSRAVSKMFLHPRTLKIDFSTATLTKLQSLLCLAFLEIACGNLTSGWLLSGIAFRIGSNIGFERDPSEWENGQRSLNNVRPGYPFDLRVVQRRIYWGTYIADHFISLIFGRYPSLKRFETSIGPSSDLYNLTNIHDFLFYDPVLGSFHASDAIVPLEALVTLARISESMLLDVFAPVSTTIKTKEKRAQEIRKRLHYLAAYNTRLDDWVASLPDVLSVANEALQSHGHNYVNIAARSSYFLTRLSLNRPFAIYSDEVQDNKSLALCEDTVIQLHSLLQSIDKVYGLVEFEPTIPLVYSIVLGTSVLSLNISRGQKEVHGRDIKSILNFFLKFLEFSSGSLEIAKSAMDVVQTTLSRANGSDSITGTLGDFSYPLDDDNVLMDTILNGDVIDCVFDPDFFLNSTADL</sequence>
<dbReference type="PANTHER" id="PTHR31313">
    <property type="entry name" value="TY1 ENHANCER ACTIVATOR"/>
    <property type="match status" value="1"/>
</dbReference>
<proteinExistence type="predicted"/>
<evidence type="ECO:0000256" key="5">
    <source>
        <dbReference type="ARBA" id="ARBA00023125"/>
    </source>
</evidence>
<dbReference type="SUPFAM" id="SSF57701">
    <property type="entry name" value="Zn2/Cys6 DNA-binding domain"/>
    <property type="match status" value="1"/>
</dbReference>
<evidence type="ECO:0000313" key="10">
    <source>
        <dbReference type="EMBL" id="GMM59219.1"/>
    </source>
</evidence>
<dbReference type="Gene3D" id="4.10.240.10">
    <property type="entry name" value="Zn(2)-C6 fungal-type DNA-binding domain"/>
    <property type="match status" value="1"/>
</dbReference>
<dbReference type="Pfam" id="PF04082">
    <property type="entry name" value="Fungal_trans"/>
    <property type="match status" value="1"/>
</dbReference>
<dbReference type="GO" id="GO:0006351">
    <property type="term" value="P:DNA-templated transcription"/>
    <property type="evidence" value="ECO:0007669"/>
    <property type="project" value="InterPro"/>
</dbReference>
<evidence type="ECO:0000259" key="9">
    <source>
        <dbReference type="PROSITE" id="PS50048"/>
    </source>
</evidence>
<accession>A0AAV5S5Q6</accession>
<dbReference type="GO" id="GO:0000981">
    <property type="term" value="F:DNA-binding transcription factor activity, RNA polymerase II-specific"/>
    <property type="evidence" value="ECO:0007669"/>
    <property type="project" value="InterPro"/>
</dbReference>
<dbReference type="CDD" id="cd12148">
    <property type="entry name" value="fungal_TF_MHR"/>
    <property type="match status" value="1"/>
</dbReference>
<evidence type="ECO:0000256" key="7">
    <source>
        <dbReference type="ARBA" id="ARBA00023242"/>
    </source>
</evidence>
<evidence type="ECO:0000256" key="2">
    <source>
        <dbReference type="ARBA" id="ARBA00022723"/>
    </source>
</evidence>
<dbReference type="InterPro" id="IPR007219">
    <property type="entry name" value="XnlR_reg_dom"/>
</dbReference>
<dbReference type="GO" id="GO:0003677">
    <property type="term" value="F:DNA binding"/>
    <property type="evidence" value="ECO:0007669"/>
    <property type="project" value="UniProtKB-KW"/>
</dbReference>
<keyword evidence="11" id="KW-1185">Reference proteome</keyword>